<sequence>MARSYDFPPDLLTAQEELHQVAGTLTALLKGLPWSVEPHPGFSDPDIWRPRQRPATDGWPEEDHAEVQRLRDRQRKLTITVVTHPFWATLEGPDRVTARMQLKHAHDAAPAA</sequence>
<gene>
    <name evidence="2" type="ORF">JK364_51180</name>
</gene>
<dbReference type="RefSeq" id="WP_201858354.1">
    <property type="nucleotide sequence ID" value="NZ_JAERRG010000055.1"/>
</dbReference>
<reference evidence="2 3" key="1">
    <citation type="submission" date="2021-01" db="EMBL/GenBank/DDBJ databases">
        <title>WGS of actinomycetes isolated from Thailand.</title>
        <authorList>
            <person name="Thawai C."/>
        </authorList>
    </citation>
    <scope>NUCLEOTIDE SEQUENCE [LARGE SCALE GENOMIC DNA]</scope>
    <source>
        <strain evidence="2 3">CA3R110</strain>
    </source>
</reference>
<comment type="caution">
    <text evidence="2">The sequence shown here is derived from an EMBL/GenBank/DDBJ whole genome shotgun (WGS) entry which is preliminary data.</text>
</comment>
<proteinExistence type="predicted"/>
<keyword evidence="3" id="KW-1185">Reference proteome</keyword>
<dbReference type="EMBL" id="JAERRG010000055">
    <property type="protein sequence ID" value="MBL1120596.1"/>
    <property type="molecule type" value="Genomic_DNA"/>
</dbReference>
<protein>
    <submittedName>
        <fullName evidence="2">Uncharacterized protein</fullName>
    </submittedName>
</protein>
<accession>A0ABS1Q9H1</accession>
<dbReference type="Proteomes" id="UP000621510">
    <property type="component" value="Unassembled WGS sequence"/>
</dbReference>
<evidence type="ECO:0000313" key="2">
    <source>
        <dbReference type="EMBL" id="MBL1120596.1"/>
    </source>
</evidence>
<evidence type="ECO:0000256" key="1">
    <source>
        <dbReference type="SAM" id="MobiDB-lite"/>
    </source>
</evidence>
<feature type="region of interest" description="Disordered" evidence="1">
    <location>
        <begin position="40"/>
        <end position="67"/>
    </location>
</feature>
<name>A0ABS1Q9H1_9ACTN</name>
<evidence type="ECO:0000313" key="3">
    <source>
        <dbReference type="Proteomes" id="UP000621510"/>
    </source>
</evidence>
<organism evidence="2 3">
    <name type="scientific">Streptomyces endocoffeicus</name>
    <dbReference type="NCBI Taxonomy" id="2898945"/>
    <lineage>
        <taxon>Bacteria</taxon>
        <taxon>Bacillati</taxon>
        <taxon>Actinomycetota</taxon>
        <taxon>Actinomycetes</taxon>
        <taxon>Kitasatosporales</taxon>
        <taxon>Streptomycetaceae</taxon>
        <taxon>Streptomyces</taxon>
    </lineage>
</organism>